<dbReference type="Proteomes" id="UP000654370">
    <property type="component" value="Unassembled WGS sequence"/>
</dbReference>
<reference evidence="4" key="1">
    <citation type="submission" date="2020-12" db="EMBL/GenBank/DDBJ databases">
        <title>Metabolic potential, ecology and presence of endohyphal bacteria is reflected in genomic diversity of Mucoromycotina.</title>
        <authorList>
            <person name="Muszewska A."/>
            <person name="Okrasinska A."/>
            <person name="Steczkiewicz K."/>
            <person name="Drgas O."/>
            <person name="Orlowska M."/>
            <person name="Perlinska-Lenart U."/>
            <person name="Aleksandrzak-Piekarczyk T."/>
            <person name="Szatraj K."/>
            <person name="Zielenkiewicz U."/>
            <person name="Pilsyk S."/>
            <person name="Malc E."/>
            <person name="Mieczkowski P."/>
            <person name="Kruszewska J.S."/>
            <person name="Biernat P."/>
            <person name="Pawlowska J."/>
        </authorList>
    </citation>
    <scope>NUCLEOTIDE SEQUENCE</scope>
    <source>
        <strain evidence="4">WA0000067209</strain>
    </source>
</reference>
<comment type="caution">
    <text evidence="4">The sequence shown here is derived from an EMBL/GenBank/DDBJ whole genome shotgun (WGS) entry which is preliminary data.</text>
</comment>
<sequence>MSKRPAPFKSDEKKKKAKSYQCAKDRAPRKGGMCLQPNWAGVMVMCARKKEDRAVREALDMFNHFADQLYPDAEAEGDGKSDDNDDEEDIEAAIAKEVNTISKKPKSEKRFTNITTDTDCVAFIRTNPPVNPVDLVHHIMLDIKATQNKRARFISRLLPIEKTTNSNEPEIIRMAQELLKPHFHTLTEGTTKVEPKKFAIVCRIRNCQKIDRQDLTKTIAGLVGKEHQVDLVNPDLVIIVEVLQTVCMMSVVKDYYELKKYNIESLCGLNDKKEEK</sequence>
<keyword evidence="5" id="KW-1185">Reference proteome</keyword>
<dbReference type="AlphaFoldDB" id="A0A8H7UCF7"/>
<organism evidence="4 5">
    <name type="scientific">Mortierella isabellina</name>
    <name type="common">Filamentous fungus</name>
    <name type="synonym">Umbelopsis isabellina</name>
    <dbReference type="NCBI Taxonomy" id="91625"/>
    <lineage>
        <taxon>Eukaryota</taxon>
        <taxon>Fungi</taxon>
        <taxon>Fungi incertae sedis</taxon>
        <taxon>Mucoromycota</taxon>
        <taxon>Mucoromycotina</taxon>
        <taxon>Umbelopsidomycetes</taxon>
        <taxon>Umbelopsidales</taxon>
        <taxon>Umbelopsidaceae</taxon>
        <taxon>Umbelopsis</taxon>
    </lineage>
</organism>
<dbReference type="FunFam" id="3.30.2300.10:FF:000001">
    <property type="entry name" value="THUMP domain-containing protein 1"/>
    <property type="match status" value="1"/>
</dbReference>
<name>A0A8H7UCF7_MORIS</name>
<dbReference type="GO" id="GO:0003723">
    <property type="term" value="F:RNA binding"/>
    <property type="evidence" value="ECO:0007669"/>
    <property type="project" value="UniProtKB-UniRule"/>
</dbReference>
<dbReference type="GO" id="GO:0006400">
    <property type="term" value="P:tRNA modification"/>
    <property type="evidence" value="ECO:0007669"/>
    <property type="project" value="InterPro"/>
</dbReference>
<dbReference type="InterPro" id="IPR004114">
    <property type="entry name" value="THUMP_dom"/>
</dbReference>
<evidence type="ECO:0000256" key="2">
    <source>
        <dbReference type="SAM" id="MobiDB-lite"/>
    </source>
</evidence>
<feature type="domain" description="THUMP" evidence="3">
    <location>
        <begin position="142"/>
        <end position="253"/>
    </location>
</feature>
<dbReference type="Pfam" id="PF02926">
    <property type="entry name" value="THUMP"/>
    <property type="match status" value="1"/>
</dbReference>
<dbReference type="PROSITE" id="PS51165">
    <property type="entry name" value="THUMP"/>
    <property type="match status" value="1"/>
</dbReference>
<dbReference type="EMBL" id="JAEPQZ010000008">
    <property type="protein sequence ID" value="KAG2177830.1"/>
    <property type="molecule type" value="Genomic_DNA"/>
</dbReference>
<dbReference type="PANTHER" id="PTHR13452">
    <property type="entry name" value="THUMP DOMAIN CONTAINING PROTEIN 1-RELATED"/>
    <property type="match status" value="1"/>
</dbReference>
<evidence type="ECO:0000256" key="1">
    <source>
        <dbReference type="PROSITE-ProRule" id="PRU00529"/>
    </source>
</evidence>
<evidence type="ECO:0000313" key="4">
    <source>
        <dbReference type="EMBL" id="KAG2177830.1"/>
    </source>
</evidence>
<proteinExistence type="predicted"/>
<dbReference type="CDD" id="cd11717">
    <property type="entry name" value="THUMP_THUMPD1_like"/>
    <property type="match status" value="1"/>
</dbReference>
<gene>
    <name evidence="4" type="ORF">INT43_003077</name>
</gene>
<dbReference type="Gene3D" id="3.30.2300.10">
    <property type="entry name" value="THUMP superfamily"/>
    <property type="match status" value="1"/>
</dbReference>
<dbReference type="InterPro" id="IPR040183">
    <property type="entry name" value="THUMPD1-like"/>
</dbReference>
<dbReference type="PANTHER" id="PTHR13452:SF10">
    <property type="entry name" value="THUMP DOMAIN-CONTAINING PROTEIN 1"/>
    <property type="match status" value="1"/>
</dbReference>
<feature type="region of interest" description="Disordered" evidence="2">
    <location>
        <begin position="1"/>
        <end position="30"/>
    </location>
</feature>
<evidence type="ECO:0000259" key="3">
    <source>
        <dbReference type="PROSITE" id="PS51165"/>
    </source>
</evidence>
<dbReference type="OrthoDB" id="367221at2759"/>
<evidence type="ECO:0000313" key="5">
    <source>
        <dbReference type="Proteomes" id="UP000654370"/>
    </source>
</evidence>
<dbReference type="SUPFAM" id="SSF143437">
    <property type="entry name" value="THUMP domain-like"/>
    <property type="match status" value="1"/>
</dbReference>
<protein>
    <recommendedName>
        <fullName evidence="3">THUMP domain-containing protein</fullName>
    </recommendedName>
</protein>
<dbReference type="SMART" id="SM00981">
    <property type="entry name" value="THUMP"/>
    <property type="match status" value="1"/>
</dbReference>
<keyword evidence="1" id="KW-0694">RNA-binding</keyword>
<accession>A0A8H7UCF7</accession>